<feature type="transmembrane region" description="Helical" evidence="8">
    <location>
        <begin position="519"/>
        <end position="539"/>
    </location>
</feature>
<dbReference type="SMART" id="SM01117">
    <property type="entry name" value="Cyt-b5"/>
    <property type="match status" value="1"/>
</dbReference>
<dbReference type="AlphaFoldDB" id="A0A439DG44"/>
<evidence type="ECO:0000256" key="6">
    <source>
        <dbReference type="ARBA" id="ARBA00023136"/>
    </source>
</evidence>
<keyword evidence="5" id="KW-0408">Iron</keyword>
<dbReference type="PANTHER" id="PTHR19359:SF14">
    <property type="entry name" value="CYTOCHROME B5 A"/>
    <property type="match status" value="1"/>
</dbReference>
<feature type="transmembrane region" description="Helical" evidence="8">
    <location>
        <begin position="412"/>
        <end position="433"/>
    </location>
</feature>
<keyword evidence="8" id="KW-1133">Transmembrane helix</keyword>
<evidence type="ECO:0000256" key="4">
    <source>
        <dbReference type="ARBA" id="ARBA00022723"/>
    </source>
</evidence>
<dbReference type="PRINTS" id="PR00363">
    <property type="entry name" value="CYTOCHROMEB5"/>
</dbReference>
<dbReference type="InterPro" id="IPR050668">
    <property type="entry name" value="Cytochrome_b5"/>
</dbReference>
<dbReference type="Pfam" id="PF00173">
    <property type="entry name" value="Cyt-b5"/>
    <property type="match status" value="1"/>
</dbReference>
<feature type="transmembrane region" description="Helical" evidence="8">
    <location>
        <begin position="173"/>
        <end position="195"/>
    </location>
</feature>
<dbReference type="PANTHER" id="PTHR19359">
    <property type="entry name" value="CYTOCHROME B5"/>
    <property type="match status" value="1"/>
</dbReference>
<sequence length="543" mass="58778">MAQDTPVYTAQQVAEHNSPDDLWIVISGKVYDVSKYTDDHPGGKDILVEVSGRDATEDFDFVGHSEDAKSTLADFEIGLLAGHVRLQSRCLFAFGTNILSLEANQQSAAERGHLSSTNRPTRTPGHRLSWLPRNFVLALAAFPASVGAFTWILRGDIGEYTSNLVPLAAVSGFWSGFSAALLIVTCAGGMILQLARRFDALWGSMLRNGTANAIGIAKSTGVLPSGSPLQRVYTGIPRLDAFLQSPVIFYDALTHSQNPAYRALLIGLFTTMQSTSVCMLVGGWKEGSRSSWAILEHLFWGVFNQSHGAAFVYPLYCFYHADRFSQGNTGANIGTVESADAEALLYTSIISSMMPLWLIFPAFSPCSSDTRQLLIASYRLTPAITAFIHPAMAAIIRRSRRSPLSKKTSRRLVLTSLAIAGASAAAGHIYAFMVVPTFGTATLRNIIWPWATEVSGTNSNIIAQGCHLFLQNDWFVIAAAFIPFAAAILRSSITAKVDSNKSTQSRDWKSLLSDLGHRYVSLTGITLLFSPGAVLPLALASKV</sequence>
<keyword evidence="11" id="KW-1185">Reference proteome</keyword>
<comment type="caution">
    <text evidence="10">The sequence shown here is derived from an EMBL/GenBank/DDBJ whole genome shotgun (WGS) entry which is preliminary data.</text>
</comment>
<dbReference type="InterPro" id="IPR001199">
    <property type="entry name" value="Cyt_B5-like_heme/steroid-bd"/>
</dbReference>
<gene>
    <name evidence="10" type="ORF">EKO27_g1709</name>
</gene>
<dbReference type="Gene3D" id="3.10.120.10">
    <property type="entry name" value="Cytochrome b5-like heme/steroid binding domain"/>
    <property type="match status" value="1"/>
</dbReference>
<feature type="transmembrane region" description="Helical" evidence="8">
    <location>
        <begin position="474"/>
        <end position="493"/>
    </location>
</feature>
<evidence type="ECO:0000256" key="2">
    <source>
        <dbReference type="ARBA" id="ARBA00022617"/>
    </source>
</evidence>
<evidence type="ECO:0000259" key="9">
    <source>
        <dbReference type="PROSITE" id="PS50255"/>
    </source>
</evidence>
<dbReference type="GO" id="GO:0046872">
    <property type="term" value="F:metal ion binding"/>
    <property type="evidence" value="ECO:0007669"/>
    <property type="project" value="UniProtKB-KW"/>
</dbReference>
<name>A0A439DG44_9PEZI</name>
<comment type="similarity">
    <text evidence="7">Belongs to the cytochrome b5 family.</text>
</comment>
<evidence type="ECO:0000256" key="5">
    <source>
        <dbReference type="ARBA" id="ARBA00023004"/>
    </source>
</evidence>
<keyword evidence="2" id="KW-0349">Heme</keyword>
<comment type="subcellular location">
    <subcellularLocation>
        <location evidence="1">Membrane</location>
    </subcellularLocation>
</comment>
<dbReference type="STRING" id="363999.A0A439DG44"/>
<dbReference type="InterPro" id="IPR036400">
    <property type="entry name" value="Cyt_B5-like_heme/steroid_sf"/>
</dbReference>
<evidence type="ECO:0000256" key="3">
    <source>
        <dbReference type="ARBA" id="ARBA00022692"/>
    </source>
</evidence>
<dbReference type="EMBL" id="RYZI01000028">
    <property type="protein sequence ID" value="RWA13380.1"/>
    <property type="molecule type" value="Genomic_DNA"/>
</dbReference>
<evidence type="ECO:0000313" key="11">
    <source>
        <dbReference type="Proteomes" id="UP000286045"/>
    </source>
</evidence>
<dbReference type="PROSITE" id="PS50255">
    <property type="entry name" value="CYTOCHROME_B5_2"/>
    <property type="match status" value="1"/>
</dbReference>
<feature type="transmembrane region" description="Helical" evidence="8">
    <location>
        <begin position="135"/>
        <end position="153"/>
    </location>
</feature>
<dbReference type="Proteomes" id="UP000286045">
    <property type="component" value="Unassembled WGS sequence"/>
</dbReference>
<accession>A0A439DG44</accession>
<feature type="domain" description="Cytochrome b5 heme-binding" evidence="9">
    <location>
        <begin position="5"/>
        <end position="81"/>
    </location>
</feature>
<evidence type="ECO:0000256" key="1">
    <source>
        <dbReference type="ARBA" id="ARBA00004370"/>
    </source>
</evidence>
<feature type="transmembrane region" description="Helical" evidence="8">
    <location>
        <begin position="375"/>
        <end position="396"/>
    </location>
</feature>
<evidence type="ECO:0000313" key="10">
    <source>
        <dbReference type="EMBL" id="RWA13380.1"/>
    </source>
</evidence>
<keyword evidence="4" id="KW-0479">Metal-binding</keyword>
<dbReference type="FunFam" id="3.10.120.10:FF:000002">
    <property type="entry name" value="Cytochrome b5 type B"/>
    <property type="match status" value="1"/>
</dbReference>
<organism evidence="10 11">
    <name type="scientific">Xylaria grammica</name>
    <dbReference type="NCBI Taxonomy" id="363999"/>
    <lineage>
        <taxon>Eukaryota</taxon>
        <taxon>Fungi</taxon>
        <taxon>Dikarya</taxon>
        <taxon>Ascomycota</taxon>
        <taxon>Pezizomycotina</taxon>
        <taxon>Sordariomycetes</taxon>
        <taxon>Xylariomycetidae</taxon>
        <taxon>Xylariales</taxon>
        <taxon>Xylariaceae</taxon>
        <taxon>Xylaria</taxon>
    </lineage>
</organism>
<reference evidence="10 11" key="1">
    <citation type="submission" date="2018-12" db="EMBL/GenBank/DDBJ databases">
        <title>Draft genome sequence of Xylaria grammica IHI A82.</title>
        <authorList>
            <person name="Buettner E."/>
            <person name="Kellner H."/>
        </authorList>
    </citation>
    <scope>NUCLEOTIDE SEQUENCE [LARGE SCALE GENOMIC DNA]</scope>
    <source>
        <strain evidence="10 11">IHI A82</strain>
    </source>
</reference>
<protein>
    <recommendedName>
        <fullName evidence="9">Cytochrome b5 heme-binding domain-containing protein</fullName>
    </recommendedName>
</protein>
<keyword evidence="6 8" id="KW-0472">Membrane</keyword>
<evidence type="ECO:0000256" key="7">
    <source>
        <dbReference type="ARBA" id="ARBA00038168"/>
    </source>
</evidence>
<keyword evidence="3 8" id="KW-0812">Transmembrane</keyword>
<proteinExistence type="inferred from homology"/>
<feature type="transmembrane region" description="Helical" evidence="8">
    <location>
        <begin position="343"/>
        <end position="363"/>
    </location>
</feature>
<dbReference type="GO" id="GO:0016020">
    <property type="term" value="C:membrane"/>
    <property type="evidence" value="ECO:0007669"/>
    <property type="project" value="UniProtKB-SubCell"/>
</dbReference>
<dbReference type="GO" id="GO:0020037">
    <property type="term" value="F:heme binding"/>
    <property type="evidence" value="ECO:0007669"/>
    <property type="project" value="TreeGrafter"/>
</dbReference>
<dbReference type="SUPFAM" id="SSF55856">
    <property type="entry name" value="Cytochrome b5-like heme/steroid binding domain"/>
    <property type="match status" value="1"/>
</dbReference>
<evidence type="ECO:0000256" key="8">
    <source>
        <dbReference type="SAM" id="Phobius"/>
    </source>
</evidence>